<keyword evidence="2" id="KW-0645">Protease</keyword>
<protein>
    <recommendedName>
        <fullName evidence="6">Ubiquitin-like protease family profile domain-containing protein</fullName>
    </recommendedName>
</protein>
<feature type="compositionally biased region" description="Polar residues" evidence="5">
    <location>
        <begin position="271"/>
        <end position="280"/>
    </location>
</feature>
<comment type="similarity">
    <text evidence="1">Belongs to the peptidase C48 family.</text>
</comment>
<feature type="compositionally biased region" description="Basic and acidic residues" evidence="5">
    <location>
        <begin position="284"/>
        <end position="293"/>
    </location>
</feature>
<evidence type="ECO:0000256" key="2">
    <source>
        <dbReference type="ARBA" id="ARBA00022670"/>
    </source>
</evidence>
<feature type="region of interest" description="Disordered" evidence="5">
    <location>
        <begin position="263"/>
        <end position="346"/>
    </location>
</feature>
<feature type="region of interest" description="Disordered" evidence="5">
    <location>
        <begin position="41"/>
        <end position="95"/>
    </location>
</feature>
<feature type="region of interest" description="Disordered" evidence="5">
    <location>
        <begin position="517"/>
        <end position="577"/>
    </location>
</feature>
<keyword evidence="4" id="KW-0788">Thiol protease</keyword>
<evidence type="ECO:0000313" key="7">
    <source>
        <dbReference type="EMBL" id="KAK9417563.1"/>
    </source>
</evidence>
<feature type="compositionally biased region" description="Polar residues" evidence="5">
    <location>
        <begin position="326"/>
        <end position="340"/>
    </location>
</feature>
<dbReference type="PANTHER" id="PTHR12606">
    <property type="entry name" value="SENTRIN/SUMO-SPECIFIC PROTEASE"/>
    <property type="match status" value="1"/>
</dbReference>
<feature type="compositionally biased region" description="Basic and acidic residues" evidence="5">
    <location>
        <begin position="521"/>
        <end position="533"/>
    </location>
</feature>
<evidence type="ECO:0000256" key="1">
    <source>
        <dbReference type="ARBA" id="ARBA00005234"/>
    </source>
</evidence>
<evidence type="ECO:0000256" key="3">
    <source>
        <dbReference type="ARBA" id="ARBA00022801"/>
    </source>
</evidence>
<proteinExistence type="inferred from homology"/>
<feature type="compositionally biased region" description="Basic and acidic residues" evidence="5">
    <location>
        <begin position="1"/>
        <end position="14"/>
    </location>
</feature>
<feature type="compositionally biased region" description="Low complexity" evidence="5">
    <location>
        <begin position="147"/>
        <end position="164"/>
    </location>
</feature>
<name>A0ABR2USC7_9PEZI</name>
<accession>A0ABR2USC7</accession>
<reference evidence="7 8" key="1">
    <citation type="journal article" date="2024" name="J. Plant Pathol.">
        <title>Sequence and assembly of the genome of Seiridium unicorne, isolate CBS 538.82, causal agent of cypress canker disease.</title>
        <authorList>
            <person name="Scali E."/>
            <person name="Rocca G.D."/>
            <person name="Danti R."/>
            <person name="Garbelotto M."/>
            <person name="Barberini S."/>
            <person name="Baroncelli R."/>
            <person name="Emiliani G."/>
        </authorList>
    </citation>
    <scope>NUCLEOTIDE SEQUENCE [LARGE SCALE GENOMIC DNA]</scope>
    <source>
        <strain evidence="7 8">BM-138-508</strain>
    </source>
</reference>
<feature type="region of interest" description="Disordered" evidence="5">
    <location>
        <begin position="1"/>
        <end position="25"/>
    </location>
</feature>
<dbReference type="InterPro" id="IPR003653">
    <property type="entry name" value="Peptidase_C48_C"/>
</dbReference>
<dbReference type="Gene3D" id="3.40.395.10">
    <property type="entry name" value="Adenoviral Proteinase, Chain A"/>
    <property type="match status" value="1"/>
</dbReference>
<dbReference type="Proteomes" id="UP001408356">
    <property type="component" value="Unassembled WGS sequence"/>
</dbReference>
<feature type="region of interest" description="Disordered" evidence="5">
    <location>
        <begin position="484"/>
        <end position="503"/>
    </location>
</feature>
<feature type="compositionally biased region" description="Basic and acidic residues" evidence="5">
    <location>
        <begin position="165"/>
        <end position="186"/>
    </location>
</feature>
<feature type="compositionally biased region" description="Basic and acidic residues" evidence="5">
    <location>
        <begin position="548"/>
        <end position="574"/>
    </location>
</feature>
<evidence type="ECO:0000313" key="8">
    <source>
        <dbReference type="Proteomes" id="UP001408356"/>
    </source>
</evidence>
<feature type="region of interest" description="Disordered" evidence="5">
    <location>
        <begin position="147"/>
        <end position="190"/>
    </location>
</feature>
<gene>
    <name evidence="7" type="ORF">SUNI508_08714</name>
</gene>
<dbReference type="InterPro" id="IPR038765">
    <property type="entry name" value="Papain-like_cys_pep_sf"/>
</dbReference>
<evidence type="ECO:0000259" key="6">
    <source>
        <dbReference type="PROSITE" id="PS50600"/>
    </source>
</evidence>
<keyword evidence="8" id="KW-1185">Reference proteome</keyword>
<dbReference type="PROSITE" id="PS50600">
    <property type="entry name" value="ULP_PROTEASE"/>
    <property type="match status" value="1"/>
</dbReference>
<dbReference type="Pfam" id="PF02902">
    <property type="entry name" value="Peptidase_C48"/>
    <property type="match status" value="1"/>
</dbReference>
<dbReference type="PANTHER" id="PTHR12606:SF141">
    <property type="entry name" value="GH15225P-RELATED"/>
    <property type="match status" value="1"/>
</dbReference>
<feature type="compositionally biased region" description="Polar residues" evidence="5">
    <location>
        <begin position="85"/>
        <end position="95"/>
    </location>
</feature>
<organism evidence="7 8">
    <name type="scientific">Seiridium unicorne</name>
    <dbReference type="NCBI Taxonomy" id="138068"/>
    <lineage>
        <taxon>Eukaryota</taxon>
        <taxon>Fungi</taxon>
        <taxon>Dikarya</taxon>
        <taxon>Ascomycota</taxon>
        <taxon>Pezizomycotina</taxon>
        <taxon>Sordariomycetes</taxon>
        <taxon>Xylariomycetidae</taxon>
        <taxon>Amphisphaeriales</taxon>
        <taxon>Sporocadaceae</taxon>
        <taxon>Seiridium</taxon>
    </lineage>
</organism>
<keyword evidence="3" id="KW-0378">Hydrolase</keyword>
<evidence type="ECO:0000256" key="4">
    <source>
        <dbReference type="ARBA" id="ARBA00022807"/>
    </source>
</evidence>
<sequence length="830" mass="94693">MDMEKKLAAREAHHTGRTLAREVGAPYPRYKCAPRSLRTYRKKTNSFKAPNPHPARFKLPGRSGVVYPADTPSPEPTSSRKRDLSQQQTDDFSQPTQIIYRDNSHITPNFSAFAGAQIPLNLHRLKRIPGQPPKLDFRALCQPLPRQQEPTEQQQHLEQPQVEQQHPEQHQPEQQHPEQQHPEQQHLEQQQLELQRHLPIEHQLQQPNEQGLQPPQEQPAVRLAPRAMQTAMTVISSVRDGAIFVASLPCRFIRWSQGQPVAPNDPAVQNAPIQNVSLNSDGEEITRREEIQAPKRRRVASREDGEAAQGEDDQDQDWTVRYRPSNGVTESPQDFASPQNGPEPANLVKDEEMVDVSPEPMTLAKDQEMVDVDVGSAGFEAETHTLEEGIDHVPPYPPTPTQYTSPAHHVNEHQREERIEQDLHQLRLNDMASDTEKPTPTMRPGCRYKDMPEEWKNDMNATIQVYHETYDAAPAAAQGVEQVRKKKESSYAEDQGTTKTAARTSFIRSKISLKRGPRYRNPRDFFDHEKEHSIPGVGELKPNLQRLAQDDEARKAREEKQRLEEEQRRRKEADAQLASLGLRTPHVPFITPLSQEWEDKVTASLLPGFKPVKTGAPESIELNHKDFSRMVPPTEWLNDNGIQAAIQYGADWINRSAGVRIKQDTPKCVALNSFFWSGLMSSGPRGKERMLKRVWGLTPTNFFSVDSIIIPINEHHHWTFTIIRPRRLEIAYVDSFHQPSPKRITKIRDFIAAFIGNNYKEKEWKETSFTIPRQTNGYDCGMFVITNSILLALGVDPSGYRQEDLPLQRRRIAAMILNGGFHGEFDLGKI</sequence>
<dbReference type="SUPFAM" id="SSF54001">
    <property type="entry name" value="Cysteine proteinases"/>
    <property type="match status" value="1"/>
</dbReference>
<dbReference type="EMBL" id="JARVKF010000397">
    <property type="protein sequence ID" value="KAK9417563.1"/>
    <property type="molecule type" value="Genomic_DNA"/>
</dbReference>
<feature type="domain" description="Ubiquitin-like protease family profile" evidence="6">
    <location>
        <begin position="620"/>
        <end position="791"/>
    </location>
</feature>
<comment type="caution">
    <text evidence="7">The sequence shown here is derived from an EMBL/GenBank/DDBJ whole genome shotgun (WGS) entry which is preliminary data.</text>
</comment>
<evidence type="ECO:0000256" key="5">
    <source>
        <dbReference type="SAM" id="MobiDB-lite"/>
    </source>
</evidence>